<dbReference type="OrthoDB" id="9779344at2"/>
<evidence type="ECO:0000259" key="1">
    <source>
        <dbReference type="PROSITE" id="PS51411"/>
    </source>
</evidence>
<dbReference type="Pfam" id="PF04468">
    <property type="entry name" value="PSP1"/>
    <property type="match status" value="1"/>
</dbReference>
<dbReference type="PROSITE" id="PS51411">
    <property type="entry name" value="PSP1_C"/>
    <property type="match status" value="1"/>
</dbReference>
<dbReference type="NCBIfam" id="NF041131">
    <property type="entry name" value="RicT_YaaT_fam"/>
    <property type="match status" value="1"/>
</dbReference>
<comment type="caution">
    <text evidence="2">The sequence shown here is derived from an EMBL/GenBank/DDBJ whole genome shotgun (WGS) entry which is preliminary data.</text>
</comment>
<dbReference type="AlphaFoldDB" id="A0A0A2X7K5"/>
<feature type="domain" description="PSP1 C-terminal" evidence="1">
    <location>
        <begin position="52"/>
        <end position="139"/>
    </location>
</feature>
<protein>
    <recommendedName>
        <fullName evidence="1">PSP1 C-terminal domain-containing protein</fullName>
    </recommendedName>
</protein>
<dbReference type="Proteomes" id="UP000030364">
    <property type="component" value="Unassembled WGS sequence"/>
</dbReference>
<keyword evidence="3" id="KW-1185">Reference proteome</keyword>
<dbReference type="PATRIC" id="fig|276.5.peg.2029"/>
<dbReference type="EMBL" id="JPSL02000038">
    <property type="protein sequence ID" value="KGQ21159.1"/>
    <property type="molecule type" value="Genomic_DNA"/>
</dbReference>
<organism evidence="2 3">
    <name type="scientific">Thermus filiformis</name>
    <dbReference type="NCBI Taxonomy" id="276"/>
    <lineage>
        <taxon>Bacteria</taxon>
        <taxon>Thermotogati</taxon>
        <taxon>Deinococcota</taxon>
        <taxon>Deinococci</taxon>
        <taxon>Thermales</taxon>
        <taxon>Thermaceae</taxon>
        <taxon>Thermus</taxon>
    </lineage>
</organism>
<dbReference type="STRING" id="276.THFILI_04830"/>
<proteinExistence type="predicted"/>
<evidence type="ECO:0000313" key="3">
    <source>
        <dbReference type="Proteomes" id="UP000030364"/>
    </source>
</evidence>
<accession>A0A0A2X7K5</accession>
<dbReference type="InterPro" id="IPR007557">
    <property type="entry name" value="PSP1_C"/>
</dbReference>
<sequence>MTVGVRFRTPRLVYARFLGDPPPVGSHVVVRQEGRLYLGQVRTPPTEGRPEGEVLRLASKDDLDRAVRLKEKAEDALYLLRALFREKGLPGKPLLCEYDLEEKALRVHLARLEEKKLPFGQIVKEARSRLGLRVELVLEGPREAAGLVGTLGACGMESCCSTWLQGFAPVSIRMARDQGLPLSPEKISGPCGRLLCCLAYEHPVYEELLRELPRKNARVCAKSGVCGKVVKHHPLAQAVDLQTPEGKVVTVHKSELEA</sequence>
<reference evidence="2 3" key="1">
    <citation type="journal article" date="2015" name="Genome Announc.">
        <title>Draft Genome Sequence of the Thermophile Thermus filiformis ATCC 43280, Producer of Carotenoid-(Di)glucoside-Branched Fatty Acid (Di)esters and Source of Hyperthermostable Enzymes of Biotechnological Interest.</title>
        <authorList>
            <person name="Mandelli F."/>
            <person name="Oliveira Ramires B."/>
            <person name="Couger M.B."/>
            <person name="Paixao D.A."/>
            <person name="Camilo C.M."/>
            <person name="Polikarpov I."/>
            <person name="Prade R."/>
            <person name="Riano-Pachon D.M."/>
            <person name="Squina F.M."/>
        </authorList>
    </citation>
    <scope>NUCLEOTIDE SEQUENCE [LARGE SCALE GENOMIC DNA]</scope>
    <source>
        <strain evidence="2 3">ATCC 43280</strain>
    </source>
</reference>
<dbReference type="RefSeq" id="WP_038066729.1">
    <property type="nucleotide sequence ID" value="NZ_JPSL02000038.1"/>
</dbReference>
<name>A0A0A2X7K5_THEFI</name>
<evidence type="ECO:0000313" key="2">
    <source>
        <dbReference type="EMBL" id="KGQ21159.1"/>
    </source>
</evidence>
<gene>
    <name evidence="2" type="ORF">THFILI_04830</name>
</gene>